<sequence length="323" mass="35859">MIAGPVWCVLDVCPHTSDISDPDIADTDIAGLGVAEPFAVVAVRVLLFQFLAYPEPLVLPGAPPIYELEVYFVVDKSVINRYVAEQTSGNSVRNGMVSLKADINYFISEMNEIFASLRPMGLHIVILKRKLSVLDVNLFLDNVPAMLALKAFNHWLQKQGPAEYDAAILWTGLNFQELGRAYLGKVCKSSFASGIVFYDMTYQVSIVTAHELGHILGAHHDPALTGFLMAPHIGTLDTKRWQFSLPSKNYFDALFAKPSSSCLRSTTTDRTAPSTGVTVALANPDTICRRAKRNKGSYMCKVNTDDFMKMLIERKDPFFFYSD</sequence>
<keyword evidence="3" id="KW-0378">Hydrolase</keyword>
<evidence type="ECO:0000256" key="1">
    <source>
        <dbReference type="PROSITE-ProRule" id="PRU00276"/>
    </source>
</evidence>
<dbReference type="SUPFAM" id="SSF55486">
    <property type="entry name" value="Metalloproteases ('zincins'), catalytic domain"/>
    <property type="match status" value="1"/>
</dbReference>
<feature type="binding site" evidence="1">
    <location>
        <position position="214"/>
    </location>
    <ligand>
        <name>Zn(2+)</name>
        <dbReference type="ChEBI" id="CHEBI:29105"/>
        <note>catalytic</note>
    </ligand>
</feature>
<keyword evidence="4" id="KW-1185">Reference proteome</keyword>
<name>A0AAV4D7K7_9GAST</name>
<accession>A0AAV4D7K7</accession>
<evidence type="ECO:0000259" key="2">
    <source>
        <dbReference type="PROSITE" id="PS50215"/>
    </source>
</evidence>
<feature type="domain" description="Peptidase M12B" evidence="2">
    <location>
        <begin position="66"/>
        <end position="267"/>
    </location>
</feature>
<dbReference type="PANTHER" id="PTHR11905:SF159">
    <property type="entry name" value="ADAM METALLOPROTEASE"/>
    <property type="match status" value="1"/>
</dbReference>
<dbReference type="PROSITE" id="PS50215">
    <property type="entry name" value="ADAM_MEPRO"/>
    <property type="match status" value="1"/>
</dbReference>
<feature type="binding site" evidence="1">
    <location>
        <position position="210"/>
    </location>
    <ligand>
        <name>Zn(2+)</name>
        <dbReference type="ChEBI" id="CHEBI:29105"/>
        <note>catalytic</note>
    </ligand>
</feature>
<comment type="caution">
    <text evidence="3">The sequence shown here is derived from an EMBL/GenBank/DDBJ whole genome shotgun (WGS) entry which is preliminary data.</text>
</comment>
<evidence type="ECO:0000313" key="3">
    <source>
        <dbReference type="EMBL" id="GFO40139.1"/>
    </source>
</evidence>
<gene>
    <name evidence="3" type="ORF">PoB_006664400</name>
</gene>
<dbReference type="InterPro" id="IPR024079">
    <property type="entry name" value="MetalloPept_cat_dom_sf"/>
</dbReference>
<protein>
    <submittedName>
        <fullName evidence="3">Metalloproteinase</fullName>
    </submittedName>
</protein>
<dbReference type="EMBL" id="BLXT01007586">
    <property type="protein sequence ID" value="GFO40139.1"/>
    <property type="molecule type" value="Genomic_DNA"/>
</dbReference>
<keyword evidence="1" id="KW-0862">Zinc</keyword>
<dbReference type="Gene3D" id="3.40.390.10">
    <property type="entry name" value="Collagenase (Catalytic Domain)"/>
    <property type="match status" value="1"/>
</dbReference>
<keyword evidence="1" id="KW-0479">Metal-binding</keyword>
<organism evidence="3 4">
    <name type="scientific">Plakobranchus ocellatus</name>
    <dbReference type="NCBI Taxonomy" id="259542"/>
    <lineage>
        <taxon>Eukaryota</taxon>
        <taxon>Metazoa</taxon>
        <taxon>Spiralia</taxon>
        <taxon>Lophotrochozoa</taxon>
        <taxon>Mollusca</taxon>
        <taxon>Gastropoda</taxon>
        <taxon>Heterobranchia</taxon>
        <taxon>Euthyneura</taxon>
        <taxon>Panpulmonata</taxon>
        <taxon>Sacoglossa</taxon>
        <taxon>Placobranchoidea</taxon>
        <taxon>Plakobranchidae</taxon>
        <taxon>Plakobranchus</taxon>
    </lineage>
</organism>
<keyword evidence="3" id="KW-0645">Protease</keyword>
<feature type="active site" evidence="1">
    <location>
        <position position="211"/>
    </location>
</feature>
<reference evidence="3 4" key="1">
    <citation type="journal article" date="2021" name="Elife">
        <title>Chloroplast acquisition without the gene transfer in kleptoplastic sea slugs, Plakobranchus ocellatus.</title>
        <authorList>
            <person name="Maeda T."/>
            <person name="Takahashi S."/>
            <person name="Yoshida T."/>
            <person name="Shimamura S."/>
            <person name="Takaki Y."/>
            <person name="Nagai Y."/>
            <person name="Toyoda A."/>
            <person name="Suzuki Y."/>
            <person name="Arimoto A."/>
            <person name="Ishii H."/>
            <person name="Satoh N."/>
            <person name="Nishiyama T."/>
            <person name="Hasebe M."/>
            <person name="Maruyama T."/>
            <person name="Minagawa J."/>
            <person name="Obokata J."/>
            <person name="Shigenobu S."/>
        </authorList>
    </citation>
    <scope>NUCLEOTIDE SEQUENCE [LARGE SCALE GENOMIC DNA]</scope>
</reference>
<keyword evidence="3" id="KW-0482">Metalloprotease</keyword>
<dbReference type="AlphaFoldDB" id="A0AAV4D7K7"/>
<dbReference type="Pfam" id="PF01421">
    <property type="entry name" value="Reprolysin"/>
    <property type="match status" value="1"/>
</dbReference>
<dbReference type="Proteomes" id="UP000735302">
    <property type="component" value="Unassembled WGS sequence"/>
</dbReference>
<dbReference type="GO" id="GO:0004222">
    <property type="term" value="F:metalloendopeptidase activity"/>
    <property type="evidence" value="ECO:0007669"/>
    <property type="project" value="InterPro"/>
</dbReference>
<dbReference type="InterPro" id="IPR001590">
    <property type="entry name" value="Peptidase_M12B"/>
</dbReference>
<dbReference type="GO" id="GO:0006509">
    <property type="term" value="P:membrane protein ectodomain proteolysis"/>
    <property type="evidence" value="ECO:0007669"/>
    <property type="project" value="TreeGrafter"/>
</dbReference>
<feature type="binding site" evidence="1">
    <location>
        <position position="220"/>
    </location>
    <ligand>
        <name>Zn(2+)</name>
        <dbReference type="ChEBI" id="CHEBI:29105"/>
        <note>catalytic</note>
    </ligand>
</feature>
<comment type="caution">
    <text evidence="1">Lacks conserved residue(s) required for the propagation of feature annotation.</text>
</comment>
<proteinExistence type="predicted"/>
<dbReference type="PANTHER" id="PTHR11905">
    <property type="entry name" value="ADAM A DISINTEGRIN AND METALLOPROTEASE DOMAIN"/>
    <property type="match status" value="1"/>
</dbReference>
<dbReference type="GO" id="GO:0046872">
    <property type="term" value="F:metal ion binding"/>
    <property type="evidence" value="ECO:0007669"/>
    <property type="project" value="UniProtKB-KW"/>
</dbReference>
<evidence type="ECO:0000313" key="4">
    <source>
        <dbReference type="Proteomes" id="UP000735302"/>
    </source>
</evidence>